<evidence type="ECO:0000256" key="4">
    <source>
        <dbReference type="ARBA" id="ARBA00023125"/>
    </source>
</evidence>
<dbReference type="Proteomes" id="UP001165289">
    <property type="component" value="Unassembled WGS sequence"/>
</dbReference>
<protein>
    <submittedName>
        <fullName evidence="6">Transposable element P transposase</fullName>
    </submittedName>
</protein>
<dbReference type="InterPro" id="IPR006612">
    <property type="entry name" value="THAP_Znf"/>
</dbReference>
<dbReference type="AlphaFoldDB" id="A0AAV7JEH2"/>
<keyword evidence="4" id="KW-0238">DNA-binding</keyword>
<name>A0AAV7JEH2_9METZ</name>
<evidence type="ECO:0000259" key="5">
    <source>
        <dbReference type="Pfam" id="PF05485"/>
    </source>
</evidence>
<dbReference type="GO" id="GO:0008270">
    <property type="term" value="F:zinc ion binding"/>
    <property type="evidence" value="ECO:0007669"/>
    <property type="project" value="UniProtKB-KW"/>
</dbReference>
<dbReference type="Pfam" id="PF05485">
    <property type="entry name" value="THAP"/>
    <property type="match status" value="1"/>
</dbReference>
<feature type="domain" description="THAP-type" evidence="5">
    <location>
        <begin position="30"/>
        <end position="92"/>
    </location>
</feature>
<organism evidence="6 7">
    <name type="scientific">Oopsacas minuta</name>
    <dbReference type="NCBI Taxonomy" id="111878"/>
    <lineage>
        <taxon>Eukaryota</taxon>
        <taxon>Metazoa</taxon>
        <taxon>Porifera</taxon>
        <taxon>Hexactinellida</taxon>
        <taxon>Hexasterophora</taxon>
        <taxon>Lyssacinosida</taxon>
        <taxon>Leucopsacidae</taxon>
        <taxon>Oopsacas</taxon>
    </lineage>
</organism>
<evidence type="ECO:0000256" key="3">
    <source>
        <dbReference type="ARBA" id="ARBA00022833"/>
    </source>
</evidence>
<keyword evidence="1" id="KW-0479">Metal-binding</keyword>
<comment type="caution">
    <text evidence="6">The sequence shown here is derived from an EMBL/GenBank/DDBJ whole genome shotgun (WGS) entry which is preliminary data.</text>
</comment>
<sequence length="189" mass="22007">MYNRYSVANRSSNYDGTNYTPVFEMANHWSKELQDEWRRFLHRDNAWGLTKVFICSKHFNDDDVLLHFDILMGNGTVEKVSRKPGLKKNAKPVNLSNCSSNLQGSSKQPDHLYRNEIGIRDFRHALELSRAEHKKRSDSFSVSNIDNIHRKYTTINLTEKWTYIRSSHGTLDIFKKLLSGPLMTISNQI</sequence>
<dbReference type="EMBL" id="JAKMXF010000344">
    <property type="protein sequence ID" value="KAI6647177.1"/>
    <property type="molecule type" value="Genomic_DNA"/>
</dbReference>
<evidence type="ECO:0000313" key="7">
    <source>
        <dbReference type="Proteomes" id="UP001165289"/>
    </source>
</evidence>
<reference evidence="6 7" key="1">
    <citation type="journal article" date="2023" name="BMC Biol.">
        <title>The compact genome of the sponge Oopsacas minuta (Hexactinellida) is lacking key metazoan core genes.</title>
        <authorList>
            <person name="Santini S."/>
            <person name="Schenkelaars Q."/>
            <person name="Jourda C."/>
            <person name="Duchesne M."/>
            <person name="Belahbib H."/>
            <person name="Rocher C."/>
            <person name="Selva M."/>
            <person name="Riesgo A."/>
            <person name="Vervoort M."/>
            <person name="Leys S.P."/>
            <person name="Kodjabachian L."/>
            <person name="Le Bivic A."/>
            <person name="Borchiellini C."/>
            <person name="Claverie J.M."/>
            <person name="Renard E."/>
        </authorList>
    </citation>
    <scope>NUCLEOTIDE SEQUENCE [LARGE SCALE GENOMIC DNA]</scope>
    <source>
        <strain evidence="6">SPO-2</strain>
    </source>
</reference>
<keyword evidence="2" id="KW-0863">Zinc-finger</keyword>
<evidence type="ECO:0000313" key="6">
    <source>
        <dbReference type="EMBL" id="KAI6647177.1"/>
    </source>
</evidence>
<evidence type="ECO:0000256" key="2">
    <source>
        <dbReference type="ARBA" id="ARBA00022771"/>
    </source>
</evidence>
<keyword evidence="7" id="KW-1185">Reference proteome</keyword>
<gene>
    <name evidence="6" type="ORF">LOD99_8830</name>
</gene>
<proteinExistence type="predicted"/>
<evidence type="ECO:0000256" key="1">
    <source>
        <dbReference type="ARBA" id="ARBA00022723"/>
    </source>
</evidence>
<accession>A0AAV7JEH2</accession>
<keyword evidence="3" id="KW-0862">Zinc</keyword>
<dbReference type="GO" id="GO:0003677">
    <property type="term" value="F:DNA binding"/>
    <property type="evidence" value="ECO:0007669"/>
    <property type="project" value="UniProtKB-KW"/>
</dbReference>